<gene>
    <name evidence="2" type="ORF">D0Y65_009189</name>
</gene>
<dbReference type="EMBL" id="QZWG01000004">
    <property type="protein sequence ID" value="RZC15747.1"/>
    <property type="molecule type" value="Genomic_DNA"/>
</dbReference>
<dbReference type="AlphaFoldDB" id="A0A445KXR2"/>
<name>A0A445KXR2_GLYSO</name>
<reference evidence="2 3" key="1">
    <citation type="submission" date="2018-09" db="EMBL/GenBank/DDBJ databases">
        <title>A high-quality reference genome of wild soybean provides a powerful tool to mine soybean genomes.</title>
        <authorList>
            <person name="Xie M."/>
            <person name="Chung C.Y.L."/>
            <person name="Li M.-W."/>
            <person name="Wong F.-L."/>
            <person name="Chan T.-F."/>
            <person name="Lam H.-M."/>
        </authorList>
    </citation>
    <scope>NUCLEOTIDE SEQUENCE [LARGE SCALE GENOMIC DNA]</scope>
    <source>
        <strain evidence="3">cv. W05</strain>
        <tissue evidence="2">Hypocotyl of etiolated seedlings</tissue>
    </source>
</reference>
<sequence length="134" mass="15170">MLWKEAQAQALAACCYSPPLQQKQNQKIKMVAKPCLAAFTLRVCFFVSLSLRIHSERERERERGSKMETLIGWSKQVMQALRFLGLGMAGERPFSTFSFFLFLVILTVLSLLCTTLPLLFSLSLSLEAVFVLGF</sequence>
<comment type="caution">
    <text evidence="2">The sequence shown here is derived from an EMBL/GenBank/DDBJ whole genome shotgun (WGS) entry which is preliminary data.</text>
</comment>
<dbReference type="Proteomes" id="UP000289340">
    <property type="component" value="Chromosome 4"/>
</dbReference>
<keyword evidence="1" id="KW-0812">Transmembrane</keyword>
<keyword evidence="3" id="KW-1185">Reference proteome</keyword>
<keyword evidence="1" id="KW-1133">Transmembrane helix</keyword>
<accession>A0A445KXR2</accession>
<evidence type="ECO:0000256" key="1">
    <source>
        <dbReference type="SAM" id="Phobius"/>
    </source>
</evidence>
<protein>
    <submittedName>
        <fullName evidence="2">Uncharacterized protein</fullName>
    </submittedName>
</protein>
<evidence type="ECO:0000313" key="3">
    <source>
        <dbReference type="Proteomes" id="UP000289340"/>
    </source>
</evidence>
<organism evidence="2 3">
    <name type="scientific">Glycine soja</name>
    <name type="common">Wild soybean</name>
    <dbReference type="NCBI Taxonomy" id="3848"/>
    <lineage>
        <taxon>Eukaryota</taxon>
        <taxon>Viridiplantae</taxon>
        <taxon>Streptophyta</taxon>
        <taxon>Embryophyta</taxon>
        <taxon>Tracheophyta</taxon>
        <taxon>Spermatophyta</taxon>
        <taxon>Magnoliopsida</taxon>
        <taxon>eudicotyledons</taxon>
        <taxon>Gunneridae</taxon>
        <taxon>Pentapetalae</taxon>
        <taxon>rosids</taxon>
        <taxon>fabids</taxon>
        <taxon>Fabales</taxon>
        <taxon>Fabaceae</taxon>
        <taxon>Papilionoideae</taxon>
        <taxon>50 kb inversion clade</taxon>
        <taxon>NPAAA clade</taxon>
        <taxon>indigoferoid/millettioid clade</taxon>
        <taxon>Phaseoleae</taxon>
        <taxon>Glycine</taxon>
        <taxon>Glycine subgen. Soja</taxon>
    </lineage>
</organism>
<proteinExistence type="predicted"/>
<keyword evidence="1" id="KW-0472">Membrane</keyword>
<feature type="transmembrane region" description="Helical" evidence="1">
    <location>
        <begin position="97"/>
        <end position="120"/>
    </location>
</feature>
<evidence type="ECO:0000313" key="2">
    <source>
        <dbReference type="EMBL" id="RZC15747.1"/>
    </source>
</evidence>